<evidence type="ECO:0000256" key="4">
    <source>
        <dbReference type="ARBA" id="ARBA00023128"/>
    </source>
</evidence>
<dbReference type="SMART" id="SM00838">
    <property type="entry name" value="EFG_C"/>
    <property type="match status" value="1"/>
</dbReference>
<dbReference type="GO" id="GO:0032543">
    <property type="term" value="P:mitochondrial translation"/>
    <property type="evidence" value="ECO:0007669"/>
    <property type="project" value="TreeGrafter"/>
</dbReference>
<dbReference type="HOGENOM" id="CLU_002794_4_1_1"/>
<dbReference type="InterPro" id="IPR009022">
    <property type="entry name" value="EFG_III"/>
</dbReference>
<dbReference type="SUPFAM" id="SSF50447">
    <property type="entry name" value="Translation proteins"/>
    <property type="match status" value="1"/>
</dbReference>
<protein>
    <recommendedName>
        <fullName evidence="6">Tr-type G domain-containing protein</fullName>
    </recommendedName>
</protein>
<dbReference type="InterPro" id="IPR027417">
    <property type="entry name" value="P-loop_NTPase"/>
</dbReference>
<feature type="domain" description="Tr-type G" evidence="6">
    <location>
        <begin position="39"/>
        <end position="323"/>
    </location>
</feature>
<dbReference type="InterPro" id="IPR031157">
    <property type="entry name" value="G_TR_CS"/>
</dbReference>
<dbReference type="FunFam" id="3.30.70.870:FF:000001">
    <property type="entry name" value="Elongation factor G"/>
    <property type="match status" value="1"/>
</dbReference>
<name>T1K2N4_TETUR</name>
<dbReference type="GO" id="GO:0005525">
    <property type="term" value="F:GTP binding"/>
    <property type="evidence" value="ECO:0007669"/>
    <property type="project" value="UniProtKB-KW"/>
</dbReference>
<dbReference type="PANTHER" id="PTHR43261">
    <property type="entry name" value="TRANSLATION ELONGATION FACTOR G-RELATED"/>
    <property type="match status" value="1"/>
</dbReference>
<accession>T1K2N4</accession>
<gene>
    <name evidence="7" type="primary">107359985</name>
</gene>
<dbReference type="SUPFAM" id="SSF54211">
    <property type="entry name" value="Ribosomal protein S5 domain 2-like"/>
    <property type="match status" value="1"/>
</dbReference>
<reference evidence="7" key="2">
    <citation type="submission" date="2015-06" db="UniProtKB">
        <authorList>
            <consortium name="EnsemblMetazoa"/>
        </authorList>
    </citation>
    <scope>IDENTIFICATION</scope>
</reference>
<dbReference type="InterPro" id="IPR020568">
    <property type="entry name" value="Ribosomal_Su5_D2-typ_SF"/>
</dbReference>
<dbReference type="Gene3D" id="2.40.30.10">
    <property type="entry name" value="Translation factors"/>
    <property type="match status" value="1"/>
</dbReference>
<dbReference type="PROSITE" id="PS00301">
    <property type="entry name" value="G_TR_1"/>
    <property type="match status" value="1"/>
</dbReference>
<dbReference type="AlphaFoldDB" id="T1K2N4"/>
<dbReference type="Pfam" id="PF22042">
    <property type="entry name" value="EF-G_D2"/>
    <property type="match status" value="1"/>
</dbReference>
<dbReference type="NCBIfam" id="TIGR00231">
    <property type="entry name" value="small_GTP"/>
    <property type="match status" value="1"/>
</dbReference>
<dbReference type="GO" id="GO:0005759">
    <property type="term" value="C:mitochondrial matrix"/>
    <property type="evidence" value="ECO:0007669"/>
    <property type="project" value="UniProtKB-ARBA"/>
</dbReference>
<dbReference type="Pfam" id="PF00009">
    <property type="entry name" value="GTP_EFTU"/>
    <property type="match status" value="1"/>
</dbReference>
<evidence type="ECO:0000256" key="3">
    <source>
        <dbReference type="ARBA" id="ARBA00022917"/>
    </source>
</evidence>
<evidence type="ECO:0000313" key="8">
    <source>
        <dbReference type="Proteomes" id="UP000015104"/>
    </source>
</evidence>
<dbReference type="Gene3D" id="3.30.70.240">
    <property type="match status" value="1"/>
</dbReference>
<evidence type="ECO:0000256" key="1">
    <source>
        <dbReference type="ARBA" id="ARBA00022741"/>
    </source>
</evidence>
<dbReference type="SUPFAM" id="SSF54980">
    <property type="entry name" value="EF-G C-terminal domain-like"/>
    <property type="match status" value="2"/>
</dbReference>
<keyword evidence="8" id="KW-1185">Reference proteome</keyword>
<dbReference type="GO" id="GO:0003924">
    <property type="term" value="F:GTPase activity"/>
    <property type="evidence" value="ECO:0007669"/>
    <property type="project" value="InterPro"/>
</dbReference>
<dbReference type="EMBL" id="CAEY01001366">
    <property type="status" value="NOT_ANNOTATED_CDS"/>
    <property type="molecule type" value="Genomic_DNA"/>
</dbReference>
<dbReference type="Pfam" id="PF14492">
    <property type="entry name" value="EFG_III"/>
    <property type="match status" value="1"/>
</dbReference>
<dbReference type="KEGG" id="tut:107359985"/>
<dbReference type="Gene3D" id="3.30.230.10">
    <property type="match status" value="1"/>
</dbReference>
<dbReference type="InterPro" id="IPR035647">
    <property type="entry name" value="EFG_III/V"/>
</dbReference>
<keyword evidence="3" id="KW-0648">Protein biosynthesis</keyword>
<dbReference type="Pfam" id="PF03764">
    <property type="entry name" value="EFG_IV"/>
    <property type="match status" value="1"/>
</dbReference>
<dbReference type="Gene3D" id="3.40.50.300">
    <property type="entry name" value="P-loop containing nucleotide triphosphate hydrolases"/>
    <property type="match status" value="1"/>
</dbReference>
<dbReference type="OrthoDB" id="198619at2759"/>
<dbReference type="FunFam" id="3.40.50.300:FF:000514">
    <property type="entry name" value="Ribosome-releasing factor 2, mitochondrial"/>
    <property type="match status" value="1"/>
</dbReference>
<dbReference type="Pfam" id="PF00679">
    <property type="entry name" value="EFG_C"/>
    <property type="match status" value="1"/>
</dbReference>
<dbReference type="EnsemblMetazoa" id="tetur04g05700.1">
    <property type="protein sequence ID" value="tetur04g05700.1"/>
    <property type="gene ID" value="tetur04g05700"/>
</dbReference>
<dbReference type="InterPro" id="IPR000795">
    <property type="entry name" value="T_Tr_GTP-bd_dom"/>
</dbReference>
<dbReference type="InterPro" id="IPR041095">
    <property type="entry name" value="EFG_II"/>
</dbReference>
<dbReference type="InterPro" id="IPR005225">
    <property type="entry name" value="Small_GTP-bd"/>
</dbReference>
<dbReference type="PANTHER" id="PTHR43261:SF1">
    <property type="entry name" value="RIBOSOME-RELEASING FACTOR 2, MITOCHONDRIAL"/>
    <property type="match status" value="1"/>
</dbReference>
<dbReference type="Gene3D" id="3.30.70.870">
    <property type="entry name" value="Elongation Factor G (Translational Gtpase), domain 3"/>
    <property type="match status" value="1"/>
</dbReference>
<dbReference type="OMA" id="GPQFTFP"/>
<dbReference type="PROSITE" id="PS51722">
    <property type="entry name" value="G_TR_2"/>
    <property type="match status" value="1"/>
</dbReference>
<keyword evidence="5" id="KW-0342">GTP-binding</keyword>
<keyword evidence="1" id="KW-0547">Nucleotide-binding</keyword>
<dbReference type="PRINTS" id="PR00315">
    <property type="entry name" value="ELONGATNFCT"/>
</dbReference>
<dbReference type="eggNOG" id="KOG0464">
    <property type="taxonomic scope" value="Eukaryota"/>
</dbReference>
<dbReference type="InterPro" id="IPR014721">
    <property type="entry name" value="Ribsml_uS5_D2-typ_fold_subgr"/>
</dbReference>
<evidence type="ECO:0000313" key="7">
    <source>
        <dbReference type="EnsemblMetazoa" id="tetur04g05700.1"/>
    </source>
</evidence>
<dbReference type="InterPro" id="IPR009000">
    <property type="entry name" value="Transl_B-barrel_sf"/>
</dbReference>
<dbReference type="InterPro" id="IPR053905">
    <property type="entry name" value="EF-G-like_DII"/>
</dbReference>
<proteinExistence type="predicted"/>
<dbReference type="GO" id="GO:0003746">
    <property type="term" value="F:translation elongation factor activity"/>
    <property type="evidence" value="ECO:0007669"/>
    <property type="project" value="UniProtKB-KW"/>
</dbReference>
<evidence type="ECO:0000256" key="2">
    <source>
        <dbReference type="ARBA" id="ARBA00022768"/>
    </source>
</evidence>
<dbReference type="STRING" id="32264.T1K2N4"/>
<sequence length="746" mass="83398">MFSRKIKPFFHPFIRFSLNQSSKCSSLKAATSSIDDSISKIRNVGFIAHIDAGKTTTTERLLYYSGRSSSMGEVHQGDTVTDYMVQERERGITITSASTTFLWKKHKVNLLDTPGHVDFIIEVERCLNVLDSAIVILDSASGVEAQTTTVWQQANRYNLPRIIYANKMDRPNANLNMCLESLSKLNANPVLVHLPFYVEKRFTGLIDLPTLSLYSWANSSSNDDGSNFSVEQLTKDHPSWHESLQAREKLIEILSDCDNDNEQLSESVITASISQIPSSIIINSIRRSVLRNRLNPVLLGSSYKKIGVQPLLDAFLRYLPSPVERPNALSKYYADNFCASAFKVIHHENFGPLTFLRLYSGSLTYPTKVYNINRNISEKITRIFIPFADQFKETQTAKFGDIVAVSGLSKTVTGDTLTISEKIADQARKSYAQDNSLQLDECKPVFAGIQIPDPVFFCTIEAPSRSKQKDLDKALENLTREDPSLTVTNDTNSGQTILSGMGELHLEIVKDRILREYKVDAELGPLRISYRETPLTSSEETKSVNKAFGGVNNFVSMKLGIHPSSRSDSKFNLKVVVTQDNDLGKLRTDRLKAIENGIEMGLSFGPLCSFPVIGVDVELLEFRCSRATLQSFVSSVASETILAALSKASMALLEPIMLLEITLPNKYYGKVLSDISNRRGQLLNEINRTGDYRTIEALTPLSELYSYSSYLRTLTSGTAILSMKLDSYQKMNSSQQEKVLEKLKEI</sequence>
<dbReference type="GO" id="GO:0032790">
    <property type="term" value="P:ribosome disassembly"/>
    <property type="evidence" value="ECO:0007669"/>
    <property type="project" value="TreeGrafter"/>
</dbReference>
<organism evidence="7 8">
    <name type="scientific">Tetranychus urticae</name>
    <name type="common">Two-spotted spider mite</name>
    <dbReference type="NCBI Taxonomy" id="32264"/>
    <lineage>
        <taxon>Eukaryota</taxon>
        <taxon>Metazoa</taxon>
        <taxon>Ecdysozoa</taxon>
        <taxon>Arthropoda</taxon>
        <taxon>Chelicerata</taxon>
        <taxon>Arachnida</taxon>
        <taxon>Acari</taxon>
        <taxon>Acariformes</taxon>
        <taxon>Trombidiformes</taxon>
        <taxon>Prostigmata</taxon>
        <taxon>Eleutherengona</taxon>
        <taxon>Raphignathae</taxon>
        <taxon>Tetranychoidea</taxon>
        <taxon>Tetranychidae</taxon>
        <taxon>Tetranychus</taxon>
    </lineage>
</organism>
<dbReference type="FunFam" id="3.30.70.240:FF:000001">
    <property type="entry name" value="Elongation factor G"/>
    <property type="match status" value="1"/>
</dbReference>
<keyword evidence="2" id="KW-0251">Elongation factor</keyword>
<keyword evidence="4" id="KW-0496">Mitochondrion</keyword>
<dbReference type="SMART" id="SM00889">
    <property type="entry name" value="EFG_IV"/>
    <property type="match status" value="1"/>
</dbReference>
<evidence type="ECO:0000256" key="5">
    <source>
        <dbReference type="ARBA" id="ARBA00023134"/>
    </source>
</evidence>
<evidence type="ECO:0000259" key="6">
    <source>
        <dbReference type="PROSITE" id="PS51722"/>
    </source>
</evidence>
<dbReference type="CDD" id="cd16262">
    <property type="entry name" value="EFG_III"/>
    <property type="match status" value="1"/>
</dbReference>
<reference evidence="8" key="1">
    <citation type="submission" date="2011-08" db="EMBL/GenBank/DDBJ databases">
        <authorList>
            <person name="Rombauts S."/>
        </authorList>
    </citation>
    <scope>NUCLEOTIDE SEQUENCE</scope>
    <source>
        <strain evidence="8">London</strain>
    </source>
</reference>
<dbReference type="Proteomes" id="UP000015104">
    <property type="component" value="Unassembled WGS sequence"/>
</dbReference>
<dbReference type="InterPro" id="IPR005517">
    <property type="entry name" value="Transl_elong_EFG/EF2_IV"/>
</dbReference>
<dbReference type="CDD" id="cd01514">
    <property type="entry name" value="Elongation_Factor_C"/>
    <property type="match status" value="1"/>
</dbReference>
<dbReference type="InterPro" id="IPR000640">
    <property type="entry name" value="EFG_V-like"/>
</dbReference>
<dbReference type="SUPFAM" id="SSF52540">
    <property type="entry name" value="P-loop containing nucleoside triphosphate hydrolases"/>
    <property type="match status" value="1"/>
</dbReference>